<reference evidence="2 3" key="1">
    <citation type="submission" date="2019-07" db="EMBL/GenBank/DDBJ databases">
        <authorList>
            <person name="Zhao L.H."/>
        </authorList>
    </citation>
    <scope>NUCLEOTIDE SEQUENCE [LARGE SCALE GENOMIC DNA]</scope>
    <source>
        <strain evidence="2 3">Co35</strain>
    </source>
</reference>
<feature type="transmembrane region" description="Helical" evidence="1">
    <location>
        <begin position="65"/>
        <end position="86"/>
    </location>
</feature>
<keyword evidence="3" id="KW-1185">Reference proteome</keyword>
<keyword evidence="1" id="KW-0472">Membrane</keyword>
<dbReference type="RefSeq" id="WP_143911944.1">
    <property type="nucleotide sequence ID" value="NZ_VLNT01000002.1"/>
</dbReference>
<dbReference type="EMBL" id="VLNT01000002">
    <property type="protein sequence ID" value="TSD65731.1"/>
    <property type="molecule type" value="Genomic_DNA"/>
</dbReference>
<evidence type="ECO:0000313" key="3">
    <source>
        <dbReference type="Proteomes" id="UP000316988"/>
    </source>
</evidence>
<accession>A0A554SHB1</accession>
<keyword evidence="1" id="KW-1133">Transmembrane helix</keyword>
<feature type="transmembrane region" description="Helical" evidence="1">
    <location>
        <begin position="27"/>
        <end position="53"/>
    </location>
</feature>
<dbReference type="AlphaFoldDB" id="A0A554SHB1"/>
<organism evidence="2 3">
    <name type="scientific">Aeromicrobium piscarium</name>
    <dbReference type="NCBI Taxonomy" id="2590901"/>
    <lineage>
        <taxon>Bacteria</taxon>
        <taxon>Bacillati</taxon>
        <taxon>Actinomycetota</taxon>
        <taxon>Actinomycetes</taxon>
        <taxon>Propionibacteriales</taxon>
        <taxon>Nocardioidaceae</taxon>
        <taxon>Aeromicrobium</taxon>
    </lineage>
</organism>
<evidence type="ECO:0008006" key="4">
    <source>
        <dbReference type="Google" id="ProtNLM"/>
    </source>
</evidence>
<protein>
    <recommendedName>
        <fullName evidence="4">Integral membrane protein</fullName>
    </recommendedName>
</protein>
<dbReference type="InterPro" id="IPR046094">
    <property type="entry name" value="DUF6112"/>
</dbReference>
<evidence type="ECO:0000256" key="1">
    <source>
        <dbReference type="SAM" id="Phobius"/>
    </source>
</evidence>
<keyword evidence="1" id="KW-0812">Transmembrane</keyword>
<evidence type="ECO:0000313" key="2">
    <source>
        <dbReference type="EMBL" id="TSD65731.1"/>
    </source>
</evidence>
<sequence length="96" mass="9526">MTTSNLVQRAAGPDFGAVGGSGNLRQIIGALLTYGLMFACLMLIISAAAWAISSSNGSWQSAAKAKAGVFVALGGAALTGGALAWANWLLDVGAAL</sequence>
<dbReference type="Pfam" id="PF19607">
    <property type="entry name" value="DUF6112"/>
    <property type="match status" value="1"/>
</dbReference>
<comment type="caution">
    <text evidence="2">The sequence shown here is derived from an EMBL/GenBank/DDBJ whole genome shotgun (WGS) entry which is preliminary data.</text>
</comment>
<dbReference type="OrthoDB" id="4774950at2"/>
<name>A0A554SHB1_9ACTN</name>
<proteinExistence type="predicted"/>
<gene>
    <name evidence="2" type="ORF">FNM00_04745</name>
</gene>
<dbReference type="Proteomes" id="UP000316988">
    <property type="component" value="Unassembled WGS sequence"/>
</dbReference>